<proteinExistence type="predicted"/>
<dbReference type="Proteomes" id="UP001161325">
    <property type="component" value="Unassembled WGS sequence"/>
</dbReference>
<dbReference type="AlphaFoldDB" id="A0AA37V9W9"/>
<protein>
    <submittedName>
        <fullName evidence="2">Uncharacterized protein</fullName>
    </submittedName>
</protein>
<keyword evidence="3" id="KW-1185">Reference proteome</keyword>
<sequence length="76" mass="8286">MTARASDPAIRSLRSQHAGLAARDARSVRTGEAPRCVGFVPSFDRRGVAGRYARNEQQSLQQDHIGAGGRTRARPR</sequence>
<comment type="caution">
    <text evidence="2">The sequence shown here is derived from an EMBL/GenBank/DDBJ whole genome shotgun (WGS) entry which is preliminary data.</text>
</comment>
<reference evidence="2" key="1">
    <citation type="submission" date="2022-08" db="EMBL/GenBank/DDBJ databases">
        <title>Draft genome sequencing of Roseisolibacter agri AW1220.</title>
        <authorList>
            <person name="Tobiishi Y."/>
            <person name="Tonouchi A."/>
        </authorList>
    </citation>
    <scope>NUCLEOTIDE SEQUENCE</scope>
    <source>
        <strain evidence="2">AW1220</strain>
    </source>
</reference>
<evidence type="ECO:0000313" key="2">
    <source>
        <dbReference type="EMBL" id="GLC24838.1"/>
    </source>
</evidence>
<name>A0AA37V9W9_9BACT</name>
<feature type="region of interest" description="Disordered" evidence="1">
    <location>
        <begin position="1"/>
        <end position="30"/>
    </location>
</feature>
<feature type="region of interest" description="Disordered" evidence="1">
    <location>
        <begin position="53"/>
        <end position="76"/>
    </location>
</feature>
<accession>A0AA37V9W9</accession>
<gene>
    <name evidence="2" type="ORF">rosag_13510</name>
</gene>
<dbReference type="EMBL" id="BRXS01000002">
    <property type="protein sequence ID" value="GLC24838.1"/>
    <property type="molecule type" value="Genomic_DNA"/>
</dbReference>
<evidence type="ECO:0000313" key="3">
    <source>
        <dbReference type="Proteomes" id="UP001161325"/>
    </source>
</evidence>
<organism evidence="2 3">
    <name type="scientific">Roseisolibacter agri</name>
    <dbReference type="NCBI Taxonomy" id="2014610"/>
    <lineage>
        <taxon>Bacteria</taxon>
        <taxon>Pseudomonadati</taxon>
        <taxon>Gemmatimonadota</taxon>
        <taxon>Gemmatimonadia</taxon>
        <taxon>Gemmatimonadales</taxon>
        <taxon>Gemmatimonadaceae</taxon>
        <taxon>Roseisolibacter</taxon>
    </lineage>
</organism>
<evidence type="ECO:0000256" key="1">
    <source>
        <dbReference type="SAM" id="MobiDB-lite"/>
    </source>
</evidence>
<dbReference type="RefSeq" id="WP_284349282.1">
    <property type="nucleotide sequence ID" value="NZ_BRXS01000002.1"/>
</dbReference>